<feature type="domain" description="Condensation" evidence="2">
    <location>
        <begin position="38"/>
        <end position="367"/>
    </location>
</feature>
<feature type="domain" description="Condensation" evidence="2">
    <location>
        <begin position="399"/>
        <end position="595"/>
    </location>
</feature>
<dbReference type="EMBL" id="JAOG01000002">
    <property type="protein sequence ID" value="EUA55057.1"/>
    <property type="molecule type" value="Genomic_DNA"/>
</dbReference>
<evidence type="ECO:0000259" key="2">
    <source>
        <dbReference type="Pfam" id="PF00668"/>
    </source>
</evidence>
<reference evidence="3 4" key="1">
    <citation type="submission" date="2013-12" db="EMBL/GenBank/DDBJ databases">
        <authorList>
            <person name="Zelazny A."/>
            <person name="Olivier K."/>
            <person name="Holland S."/>
            <person name="Lenaerts A."/>
            <person name="Ordway D."/>
            <person name="DeGroote M.A."/>
            <person name="Parker T."/>
            <person name="Sizemore C."/>
            <person name="Tallon L.J."/>
            <person name="Sadzewicz L.K."/>
            <person name="Sengamalay N."/>
            <person name="Fraser C.M."/>
            <person name="Hine E."/>
            <person name="Shefchek K.A."/>
            <person name="Das S.P."/>
            <person name="Tettelin H."/>
        </authorList>
    </citation>
    <scope>NUCLEOTIDE SEQUENCE [LARGE SCALE GENOMIC DNA]</scope>
    <source>
        <strain evidence="3 4">1956</strain>
    </source>
</reference>
<protein>
    <submittedName>
        <fullName evidence="3">Non-ribosomal peptide synthase TIGR01720 domain protein</fullName>
    </submittedName>
</protein>
<feature type="compositionally biased region" description="Low complexity" evidence="1">
    <location>
        <begin position="622"/>
        <end position="634"/>
    </location>
</feature>
<evidence type="ECO:0000313" key="3">
    <source>
        <dbReference type="EMBL" id="EUA55057.1"/>
    </source>
</evidence>
<dbReference type="AlphaFoldDB" id="X8CF94"/>
<dbReference type="InterPro" id="IPR010060">
    <property type="entry name" value="NRPS_synth"/>
</dbReference>
<dbReference type="InterPro" id="IPR023213">
    <property type="entry name" value="CAT-like_dom_sf"/>
</dbReference>
<gene>
    <name evidence="3" type="ORF">I550_3208</name>
</gene>
<name>X8CF94_MYCIT</name>
<dbReference type="GO" id="GO:0008610">
    <property type="term" value="P:lipid biosynthetic process"/>
    <property type="evidence" value="ECO:0007669"/>
    <property type="project" value="UniProtKB-ARBA"/>
</dbReference>
<dbReference type="InterPro" id="IPR001242">
    <property type="entry name" value="Condensation_dom"/>
</dbReference>
<dbReference type="Gene3D" id="3.30.559.30">
    <property type="entry name" value="Nonribosomal peptide synthetase, condensation domain"/>
    <property type="match status" value="1"/>
</dbReference>
<dbReference type="PATRIC" id="fig|1299331.3.peg.3128"/>
<sequence>MQAGDCLQTVDTLTDATLVEARSRLNPGAGAMVSAVWASETSQLALIIHHVAVDGVSWRTLIEDLNIAWAQHHSGQPVALPVGGTSFARWSSLLAEHAQSPAVVEQADAWREVVSTPALLPAVRPEEDTYQTAEQLSVSLDVETTRLLLGEVPAAFHAGVQDILLIAFGMAWTEFLGSKAAGAPIGIDVEGHGRQEELGPHVDLSRTVGWFTTKYPVALTIDGLDWASVVGGDDALGAAVKATKEQLRALPDGLTYGLLRYLNPDVDLGGSDPVIGFNYLGRLGAAADLPGELWRLSPDSLSLSGAAAAVAMPLMHTVDLNAGTMDTEEGPHLHANWTWAASAMDREQISRLSRLWFEALAGICAHVQAGGGGLTPSDIAPARLNQRQIDELSKQHQVADILPLTPLQQGLLFHASFAQDPGDDVYAVQLGITVTGALDSHRLHEAVHTVVNRHPNLAARFCPQFGEPVQVIPADPVMAWRYIQLGPEDPDPEQRVEELCAAERAAVSDLANRPAFRAALIRTADNRYRFVLTNHHIVMDGWSLPILLREILANYYGDQLPAPATYRSYLTWLAGQDRAAAQAAWREVLDGFEAPTLVGPAAGCGSAGGPWSPTGSPRKPRAPWASWPARATRPSTPCCRPGGRSC</sequence>
<dbReference type="Proteomes" id="UP000020825">
    <property type="component" value="Unassembled WGS sequence"/>
</dbReference>
<proteinExistence type="predicted"/>
<dbReference type="Gene3D" id="3.30.559.10">
    <property type="entry name" value="Chloramphenicol acetyltransferase-like domain"/>
    <property type="match status" value="2"/>
</dbReference>
<dbReference type="Pfam" id="PF00668">
    <property type="entry name" value="Condensation"/>
    <property type="match status" value="2"/>
</dbReference>
<comment type="caution">
    <text evidence="3">The sequence shown here is derived from an EMBL/GenBank/DDBJ whole genome shotgun (WGS) entry which is preliminary data.</text>
</comment>
<organism evidence="3 4">
    <name type="scientific">Mycobacterium intracellulare 1956</name>
    <dbReference type="NCBI Taxonomy" id="1299331"/>
    <lineage>
        <taxon>Bacteria</taxon>
        <taxon>Bacillati</taxon>
        <taxon>Actinomycetota</taxon>
        <taxon>Actinomycetes</taxon>
        <taxon>Mycobacteriales</taxon>
        <taxon>Mycobacteriaceae</taxon>
        <taxon>Mycobacterium</taxon>
        <taxon>Mycobacterium avium complex (MAC)</taxon>
    </lineage>
</organism>
<dbReference type="PANTHER" id="PTHR45398">
    <property type="match status" value="1"/>
</dbReference>
<accession>X8CF94</accession>
<dbReference type="SUPFAM" id="SSF52777">
    <property type="entry name" value="CoA-dependent acyltransferases"/>
    <property type="match status" value="3"/>
</dbReference>
<evidence type="ECO:0000256" key="1">
    <source>
        <dbReference type="SAM" id="MobiDB-lite"/>
    </source>
</evidence>
<dbReference type="PANTHER" id="PTHR45398:SF1">
    <property type="entry name" value="ENZYME, PUTATIVE (JCVI)-RELATED"/>
    <property type="match status" value="1"/>
</dbReference>
<dbReference type="GO" id="GO:0003824">
    <property type="term" value="F:catalytic activity"/>
    <property type="evidence" value="ECO:0007669"/>
    <property type="project" value="InterPro"/>
</dbReference>
<feature type="region of interest" description="Disordered" evidence="1">
    <location>
        <begin position="605"/>
        <end position="646"/>
    </location>
</feature>
<dbReference type="NCBIfam" id="TIGR01720">
    <property type="entry name" value="NRPS-para261"/>
    <property type="match status" value="1"/>
</dbReference>
<evidence type="ECO:0000313" key="4">
    <source>
        <dbReference type="Proteomes" id="UP000020825"/>
    </source>
</evidence>